<dbReference type="AlphaFoldDB" id="A0A5B8XQT1"/>
<reference evidence="5 6" key="1">
    <citation type="submission" date="2019-08" db="EMBL/GenBank/DDBJ databases">
        <authorList>
            <person name="Liang Q."/>
        </authorList>
    </citation>
    <scope>NUCLEOTIDE SEQUENCE [LARGE SCALE GENOMIC DNA]</scope>
    <source>
        <strain evidence="5 6">V1718</strain>
    </source>
</reference>
<evidence type="ECO:0000313" key="6">
    <source>
        <dbReference type="Proteomes" id="UP000321595"/>
    </source>
</evidence>
<sequence length="278" mass="31452">MATRPSKTRLEPRPIEAYLRLSRGYRNPLRFCSSRACCVYTRVCRLQREQFKNALIFDLDNTLFDRDALARKAFVDLGFKGDLLEEMVTLDQGGNSDRLALSARAIELLPGVWEGPEDFWDAFRFRVSDTEYDARLVGLLERLTKSFRLGVLTNGGSENQRRKLQGLGIEGLFDEVVISQEVGISKPNPAIFELIVGRLGTDFSSSVLFGDSLENDCIPALELGMDVFWVHIAVRDVAYRKELAENAVRDVACRNELSTLGELRLTESLHDELERLLS</sequence>
<dbReference type="InterPro" id="IPR041492">
    <property type="entry name" value="HAD_2"/>
</dbReference>
<keyword evidence="6" id="KW-1185">Reference proteome</keyword>
<evidence type="ECO:0000256" key="4">
    <source>
        <dbReference type="ARBA" id="ARBA00022842"/>
    </source>
</evidence>
<dbReference type="Gene3D" id="1.10.150.520">
    <property type="match status" value="1"/>
</dbReference>
<dbReference type="SFLD" id="SFLDS00003">
    <property type="entry name" value="Haloacid_Dehalogenase"/>
    <property type="match status" value="1"/>
</dbReference>
<evidence type="ECO:0000256" key="2">
    <source>
        <dbReference type="ARBA" id="ARBA00022723"/>
    </source>
</evidence>
<dbReference type="OrthoDB" id="367448at2"/>
<dbReference type="EMBL" id="CP042467">
    <property type="protein sequence ID" value="QED26383.1"/>
    <property type="molecule type" value="Genomic_DNA"/>
</dbReference>
<evidence type="ECO:0000256" key="3">
    <source>
        <dbReference type="ARBA" id="ARBA00022801"/>
    </source>
</evidence>
<dbReference type="InterPro" id="IPR036412">
    <property type="entry name" value="HAD-like_sf"/>
</dbReference>
<dbReference type="NCBIfam" id="TIGR01549">
    <property type="entry name" value="HAD-SF-IA-v1"/>
    <property type="match status" value="1"/>
</dbReference>
<name>A0A5B8XQT1_9DELT</name>
<comment type="cofactor">
    <cofactor evidence="1">
        <name>Mg(2+)</name>
        <dbReference type="ChEBI" id="CHEBI:18420"/>
    </cofactor>
</comment>
<gene>
    <name evidence="5" type="ORF">FRD01_03785</name>
</gene>
<dbReference type="PRINTS" id="PR00413">
    <property type="entry name" value="HADHALOGNASE"/>
</dbReference>
<proteinExistence type="predicted"/>
<dbReference type="GO" id="GO:0016791">
    <property type="term" value="F:phosphatase activity"/>
    <property type="evidence" value="ECO:0007669"/>
    <property type="project" value="TreeGrafter"/>
</dbReference>
<evidence type="ECO:0000313" key="5">
    <source>
        <dbReference type="EMBL" id="QED26383.1"/>
    </source>
</evidence>
<dbReference type="SFLD" id="SFLDG01129">
    <property type="entry name" value="C1.5:_HAD__Beta-PGM__Phosphata"/>
    <property type="match status" value="1"/>
</dbReference>
<keyword evidence="3 5" id="KW-0378">Hydrolase</keyword>
<dbReference type="PANTHER" id="PTHR46470:SF2">
    <property type="entry name" value="GLYCERALDEHYDE 3-PHOSPHATE PHOSPHATASE"/>
    <property type="match status" value="1"/>
</dbReference>
<protein>
    <submittedName>
        <fullName evidence="5">HAD family hydrolase</fullName>
    </submittedName>
</protein>
<dbReference type="SUPFAM" id="SSF56784">
    <property type="entry name" value="HAD-like"/>
    <property type="match status" value="1"/>
</dbReference>
<evidence type="ECO:0000256" key="1">
    <source>
        <dbReference type="ARBA" id="ARBA00001946"/>
    </source>
</evidence>
<keyword evidence="2" id="KW-0479">Metal-binding</keyword>
<dbReference type="InterPro" id="IPR006439">
    <property type="entry name" value="HAD-SF_hydro_IA"/>
</dbReference>
<dbReference type="GO" id="GO:0044281">
    <property type="term" value="P:small molecule metabolic process"/>
    <property type="evidence" value="ECO:0007669"/>
    <property type="project" value="UniProtKB-ARBA"/>
</dbReference>
<dbReference type="Proteomes" id="UP000321595">
    <property type="component" value="Chromosome"/>
</dbReference>
<dbReference type="PANTHER" id="PTHR46470">
    <property type="entry name" value="N-ACYLNEURAMINATE-9-PHOSPHATASE"/>
    <property type="match status" value="1"/>
</dbReference>
<dbReference type="InterPro" id="IPR051400">
    <property type="entry name" value="HAD-like_hydrolase"/>
</dbReference>
<dbReference type="Pfam" id="PF13419">
    <property type="entry name" value="HAD_2"/>
    <property type="match status" value="1"/>
</dbReference>
<dbReference type="Gene3D" id="3.40.50.1000">
    <property type="entry name" value="HAD superfamily/HAD-like"/>
    <property type="match status" value="1"/>
</dbReference>
<dbReference type="InterPro" id="IPR023214">
    <property type="entry name" value="HAD_sf"/>
</dbReference>
<organism evidence="5 6">
    <name type="scientific">Microvenator marinus</name>
    <dbReference type="NCBI Taxonomy" id="2600177"/>
    <lineage>
        <taxon>Bacteria</taxon>
        <taxon>Deltaproteobacteria</taxon>
        <taxon>Bradymonadales</taxon>
        <taxon>Microvenatoraceae</taxon>
        <taxon>Microvenator</taxon>
    </lineage>
</organism>
<dbReference type="GO" id="GO:0046872">
    <property type="term" value="F:metal ion binding"/>
    <property type="evidence" value="ECO:0007669"/>
    <property type="project" value="UniProtKB-KW"/>
</dbReference>
<accession>A0A5B8XQT1</accession>
<keyword evidence="4" id="KW-0460">Magnesium</keyword>
<dbReference type="KEGG" id="bbae:FRD01_03785"/>